<dbReference type="Gene3D" id="3.40.50.1820">
    <property type="entry name" value="alpha/beta hydrolase"/>
    <property type="match status" value="1"/>
</dbReference>
<reference evidence="2" key="1">
    <citation type="submission" date="2022-10" db="EMBL/GenBank/DDBJ databases">
        <title>Tapping the CABI collections for fungal endophytes: first genome assemblies for Collariella, Neodidymelliopsis, Ascochyta clinopodiicola, Didymella pomorum, Didymosphaeria variabile, Neocosmospora piperis and Neocucurbitaria cava.</title>
        <authorList>
            <person name="Hill R."/>
        </authorList>
    </citation>
    <scope>NUCLEOTIDE SEQUENCE</scope>
    <source>
        <strain evidence="2">IMI 360193</strain>
    </source>
</reference>
<evidence type="ECO:0000259" key="1">
    <source>
        <dbReference type="Pfam" id="PF01738"/>
    </source>
</evidence>
<sequence>VVAAVEKGVKVSFAHAAEDMSLPMAKVDETKRVMEGKEGFELKVYEGCAHGFAVRATPGKEKEAKAADEALQQAVEWFKKWL</sequence>
<comment type="caution">
    <text evidence="2">The sequence shown here is derived from an EMBL/GenBank/DDBJ whole genome shotgun (WGS) entry which is preliminary data.</text>
</comment>
<evidence type="ECO:0000313" key="3">
    <source>
        <dbReference type="Proteomes" id="UP001140562"/>
    </source>
</evidence>
<gene>
    <name evidence="2" type="ORF">N0V87_010333</name>
</gene>
<dbReference type="OrthoDB" id="17560at2759"/>
<feature type="domain" description="Dienelactone hydrolase" evidence="1">
    <location>
        <begin position="10"/>
        <end position="80"/>
    </location>
</feature>
<dbReference type="GO" id="GO:0016787">
    <property type="term" value="F:hydrolase activity"/>
    <property type="evidence" value="ECO:0007669"/>
    <property type="project" value="InterPro"/>
</dbReference>
<dbReference type="InterPro" id="IPR002925">
    <property type="entry name" value="Dienelactn_hydro"/>
</dbReference>
<proteinExistence type="predicted"/>
<dbReference type="Pfam" id="PF01738">
    <property type="entry name" value="DLH"/>
    <property type="match status" value="1"/>
</dbReference>
<evidence type="ECO:0000313" key="2">
    <source>
        <dbReference type="EMBL" id="KAJ4330073.1"/>
    </source>
</evidence>
<dbReference type="AlphaFoldDB" id="A0A9W8WPH6"/>
<dbReference type="Proteomes" id="UP001140562">
    <property type="component" value="Unassembled WGS sequence"/>
</dbReference>
<keyword evidence="3" id="KW-1185">Reference proteome</keyword>
<feature type="non-terminal residue" evidence="2">
    <location>
        <position position="1"/>
    </location>
</feature>
<dbReference type="SUPFAM" id="SSF53474">
    <property type="entry name" value="alpha/beta-Hydrolases"/>
    <property type="match status" value="1"/>
</dbReference>
<protein>
    <recommendedName>
        <fullName evidence="1">Dienelactone hydrolase domain-containing protein</fullName>
    </recommendedName>
</protein>
<name>A0A9W8WPH6_9PLEO</name>
<accession>A0A9W8WPH6</accession>
<organism evidence="2 3">
    <name type="scientific">Didymella glomerata</name>
    <dbReference type="NCBI Taxonomy" id="749621"/>
    <lineage>
        <taxon>Eukaryota</taxon>
        <taxon>Fungi</taxon>
        <taxon>Dikarya</taxon>
        <taxon>Ascomycota</taxon>
        <taxon>Pezizomycotina</taxon>
        <taxon>Dothideomycetes</taxon>
        <taxon>Pleosporomycetidae</taxon>
        <taxon>Pleosporales</taxon>
        <taxon>Pleosporineae</taxon>
        <taxon>Didymellaceae</taxon>
        <taxon>Didymella</taxon>
    </lineage>
</organism>
<dbReference type="EMBL" id="JAPEUV010000231">
    <property type="protein sequence ID" value="KAJ4330073.1"/>
    <property type="molecule type" value="Genomic_DNA"/>
</dbReference>
<dbReference type="InterPro" id="IPR029058">
    <property type="entry name" value="AB_hydrolase_fold"/>
</dbReference>